<gene>
    <name evidence="1" type="ORF">ELS83_19500</name>
</gene>
<organism evidence="1 2">
    <name type="scientific">Marinifilum caeruleilacunae</name>
    <dbReference type="NCBI Taxonomy" id="2499076"/>
    <lineage>
        <taxon>Bacteria</taxon>
        <taxon>Pseudomonadati</taxon>
        <taxon>Bacteroidota</taxon>
        <taxon>Bacteroidia</taxon>
        <taxon>Marinilabiliales</taxon>
        <taxon>Marinifilaceae</taxon>
    </lineage>
</organism>
<dbReference type="Proteomes" id="UP000732105">
    <property type="component" value="Unassembled WGS sequence"/>
</dbReference>
<evidence type="ECO:0000313" key="1">
    <source>
        <dbReference type="EMBL" id="NOU61989.1"/>
    </source>
</evidence>
<evidence type="ECO:0000313" key="2">
    <source>
        <dbReference type="Proteomes" id="UP000732105"/>
    </source>
</evidence>
<keyword evidence="2" id="KW-1185">Reference proteome</keyword>
<comment type="caution">
    <text evidence="1">The sequence shown here is derived from an EMBL/GenBank/DDBJ whole genome shotgun (WGS) entry which is preliminary data.</text>
</comment>
<name>A0ABX1X105_9BACT</name>
<protein>
    <submittedName>
        <fullName evidence="1">Uncharacterized protein</fullName>
    </submittedName>
</protein>
<dbReference type="EMBL" id="RZNH01000048">
    <property type="protein sequence ID" value="NOU61989.1"/>
    <property type="molecule type" value="Genomic_DNA"/>
</dbReference>
<reference evidence="1 2" key="1">
    <citation type="submission" date="2018-12" db="EMBL/GenBank/DDBJ databases">
        <title>Marinifilum JC070 sp. nov., a marine bacterium isolated from Yongle Blue Hole in the South China Sea.</title>
        <authorList>
            <person name="Fu T."/>
        </authorList>
    </citation>
    <scope>NUCLEOTIDE SEQUENCE [LARGE SCALE GENOMIC DNA]</scope>
    <source>
        <strain evidence="1 2">JC070</strain>
    </source>
</reference>
<accession>A0ABX1X105</accession>
<proteinExistence type="predicted"/>
<sequence length="133" mass="15560">MEIQNKGQISVFPIDLNKIARLEEYEDEGDLYLIETKDKKCIYLWDNEYYLIDDKDFPSDKLEVYIENAFKYGIGKKVNCLGNKVTPIIVKGDYKWSYFGKLGFPDDLQIEDKQFDAIIEEINNESLTMAHKA</sequence>
<dbReference type="RefSeq" id="WP_171597251.1">
    <property type="nucleotide sequence ID" value="NZ_RZNH01000048.1"/>
</dbReference>